<proteinExistence type="predicted"/>
<protein>
    <submittedName>
        <fullName evidence="1">Uncharacterized protein</fullName>
    </submittedName>
</protein>
<accession>A0ABW3L8R8</accession>
<name>A0ABW3L8R8_9BACL</name>
<gene>
    <name evidence="1" type="ORF">ACFQ1X_02380</name>
</gene>
<keyword evidence="2" id="KW-1185">Reference proteome</keyword>
<reference evidence="2" key="1">
    <citation type="journal article" date="2019" name="Int. J. Syst. Evol. Microbiol.">
        <title>The Global Catalogue of Microorganisms (GCM) 10K type strain sequencing project: providing services to taxonomists for standard genome sequencing and annotation.</title>
        <authorList>
            <consortium name="The Broad Institute Genomics Platform"/>
            <consortium name="The Broad Institute Genome Sequencing Center for Infectious Disease"/>
            <person name="Wu L."/>
            <person name="Ma J."/>
        </authorList>
    </citation>
    <scope>NUCLEOTIDE SEQUENCE [LARGE SCALE GENOMIC DNA]</scope>
    <source>
        <strain evidence="2">CCUG 56756</strain>
    </source>
</reference>
<dbReference type="Proteomes" id="UP001597109">
    <property type="component" value="Unassembled WGS sequence"/>
</dbReference>
<dbReference type="RefSeq" id="WP_144841356.1">
    <property type="nucleotide sequence ID" value="NZ_JBHTKI010000003.1"/>
</dbReference>
<sequence>MLGGIVLSVFGVLLAFGISYDLFVRKSFKSAKNTASGIETANHPIDNGRVDNAARHIDNARVDSSAHQMSSQSTGF</sequence>
<dbReference type="EMBL" id="JBHTKI010000003">
    <property type="protein sequence ID" value="MFD1030284.1"/>
    <property type="molecule type" value="Genomic_DNA"/>
</dbReference>
<organism evidence="1 2">
    <name type="scientific">Metaplanococcus flavidus</name>
    <dbReference type="NCBI Taxonomy" id="569883"/>
    <lineage>
        <taxon>Bacteria</taxon>
        <taxon>Bacillati</taxon>
        <taxon>Bacillota</taxon>
        <taxon>Bacilli</taxon>
        <taxon>Bacillales</taxon>
        <taxon>Caryophanaceae</taxon>
        <taxon>Metaplanococcus</taxon>
    </lineage>
</organism>
<evidence type="ECO:0000313" key="1">
    <source>
        <dbReference type="EMBL" id="MFD1030284.1"/>
    </source>
</evidence>
<evidence type="ECO:0000313" key="2">
    <source>
        <dbReference type="Proteomes" id="UP001597109"/>
    </source>
</evidence>
<comment type="caution">
    <text evidence="1">The sequence shown here is derived from an EMBL/GenBank/DDBJ whole genome shotgun (WGS) entry which is preliminary data.</text>
</comment>